<gene>
    <name evidence="1" type="ORF">FNH06_20280</name>
</gene>
<reference evidence="1 2" key="1">
    <citation type="submission" date="2019-07" db="EMBL/GenBank/DDBJ databases">
        <title>New species of Amycolatopsis and Streptomyces.</title>
        <authorList>
            <person name="Duangmal K."/>
            <person name="Teo W.F.A."/>
            <person name="Lipun K."/>
        </authorList>
    </citation>
    <scope>NUCLEOTIDE SEQUENCE [LARGE SCALE GENOMIC DNA]</scope>
    <source>
        <strain evidence="1 2">JCM 30562</strain>
    </source>
</reference>
<accession>A0A558A893</accession>
<protein>
    <submittedName>
        <fullName evidence="1">Uncharacterized protein</fullName>
    </submittedName>
</protein>
<evidence type="ECO:0000313" key="2">
    <source>
        <dbReference type="Proteomes" id="UP000318578"/>
    </source>
</evidence>
<sequence>MRDSGRGPHWSPVVNVSSGIVANPGGMVGANAYRPGAVDTAMQEWIRSQDEATIPHLRERFHRNHREGLLVTPAASAPAVLVCGTRVACGSAGTSSARAAE</sequence>
<keyword evidence="2" id="KW-1185">Reference proteome</keyword>
<dbReference type="AlphaFoldDB" id="A0A558A893"/>
<name>A0A558A893_9PSEU</name>
<evidence type="ECO:0000313" key="1">
    <source>
        <dbReference type="EMBL" id="TVT20482.1"/>
    </source>
</evidence>
<dbReference type="RefSeq" id="WP_144641167.1">
    <property type="nucleotide sequence ID" value="NZ_BNAX01000001.1"/>
</dbReference>
<organism evidence="1 2">
    <name type="scientific">Amycolatopsis acidiphila</name>
    <dbReference type="NCBI Taxonomy" id="715473"/>
    <lineage>
        <taxon>Bacteria</taxon>
        <taxon>Bacillati</taxon>
        <taxon>Actinomycetota</taxon>
        <taxon>Actinomycetes</taxon>
        <taxon>Pseudonocardiales</taxon>
        <taxon>Pseudonocardiaceae</taxon>
        <taxon>Amycolatopsis</taxon>
    </lineage>
</organism>
<dbReference type="OrthoDB" id="9810734at2"/>
<dbReference type="EMBL" id="VJZA01000035">
    <property type="protein sequence ID" value="TVT20482.1"/>
    <property type="molecule type" value="Genomic_DNA"/>
</dbReference>
<proteinExistence type="predicted"/>
<comment type="caution">
    <text evidence="1">The sequence shown here is derived from an EMBL/GenBank/DDBJ whole genome shotgun (WGS) entry which is preliminary data.</text>
</comment>
<dbReference type="Proteomes" id="UP000318578">
    <property type="component" value="Unassembled WGS sequence"/>
</dbReference>